<reference evidence="8 9" key="1">
    <citation type="submission" date="2017-05" db="EMBL/GenBank/DDBJ databases">
        <title>Biotechnological potential of actinobacteria isolated from South African environments.</title>
        <authorList>
            <person name="Le Roes-Hill M."/>
            <person name="Prins A."/>
            <person name="Durrell K.A."/>
        </authorList>
    </citation>
    <scope>NUCLEOTIDE SEQUENCE [LARGE SCALE GENOMIC DNA]</scope>
    <source>
        <strain evidence="8">BS2</strain>
    </source>
</reference>
<dbReference type="OrthoDB" id="241504at2"/>
<dbReference type="PROSITE" id="PS00059">
    <property type="entry name" value="ADH_ZINC"/>
    <property type="match status" value="1"/>
</dbReference>
<dbReference type="RefSeq" id="WP_086537682.1">
    <property type="nucleotide sequence ID" value="NZ_JBLKRZ010000003.1"/>
</dbReference>
<proteinExistence type="inferred from homology"/>
<dbReference type="InterPro" id="IPR013154">
    <property type="entry name" value="ADH-like_N"/>
</dbReference>
<evidence type="ECO:0000256" key="5">
    <source>
        <dbReference type="ARBA" id="ARBA00023002"/>
    </source>
</evidence>
<evidence type="ECO:0000256" key="1">
    <source>
        <dbReference type="ARBA" id="ARBA00001947"/>
    </source>
</evidence>
<dbReference type="InterPro" id="IPR020843">
    <property type="entry name" value="ER"/>
</dbReference>
<dbReference type="EMBL" id="NGFO01000045">
    <property type="protein sequence ID" value="OUC75930.1"/>
    <property type="molecule type" value="Genomic_DNA"/>
</dbReference>
<keyword evidence="3 6" id="KW-0479">Metal-binding</keyword>
<organism evidence="8 9">
    <name type="scientific">Gordonia lacunae</name>
    <dbReference type="NCBI Taxonomy" id="417102"/>
    <lineage>
        <taxon>Bacteria</taxon>
        <taxon>Bacillati</taxon>
        <taxon>Actinomycetota</taxon>
        <taxon>Actinomycetes</taxon>
        <taxon>Mycobacteriales</taxon>
        <taxon>Gordoniaceae</taxon>
        <taxon>Gordonia</taxon>
    </lineage>
</organism>
<dbReference type="GO" id="GO:0016491">
    <property type="term" value="F:oxidoreductase activity"/>
    <property type="evidence" value="ECO:0007669"/>
    <property type="project" value="UniProtKB-KW"/>
</dbReference>
<keyword evidence="4 6" id="KW-0862">Zinc</keyword>
<dbReference type="SUPFAM" id="SSF50129">
    <property type="entry name" value="GroES-like"/>
    <property type="match status" value="1"/>
</dbReference>
<dbReference type="PANTHER" id="PTHR42813">
    <property type="entry name" value="ZINC-TYPE ALCOHOL DEHYDROGENASE-LIKE"/>
    <property type="match status" value="1"/>
</dbReference>
<comment type="caution">
    <text evidence="8">The sequence shown here is derived from an EMBL/GenBank/DDBJ whole genome shotgun (WGS) entry which is preliminary data.</text>
</comment>
<keyword evidence="9" id="KW-1185">Reference proteome</keyword>
<dbReference type="SUPFAM" id="SSF51735">
    <property type="entry name" value="NAD(P)-binding Rossmann-fold domains"/>
    <property type="match status" value="1"/>
</dbReference>
<dbReference type="AlphaFoldDB" id="A0A243Q3T6"/>
<keyword evidence="5" id="KW-0560">Oxidoreductase</keyword>
<evidence type="ECO:0000259" key="7">
    <source>
        <dbReference type="SMART" id="SM00829"/>
    </source>
</evidence>
<accession>A0A243Q3T6</accession>
<dbReference type="STRING" id="417102.CA982_24185"/>
<dbReference type="Gene3D" id="3.90.180.10">
    <property type="entry name" value="Medium-chain alcohol dehydrogenases, catalytic domain"/>
    <property type="match status" value="1"/>
</dbReference>
<comment type="similarity">
    <text evidence="2 6">Belongs to the zinc-containing alcohol dehydrogenase family.</text>
</comment>
<dbReference type="InterPro" id="IPR002328">
    <property type="entry name" value="ADH_Zn_CS"/>
</dbReference>
<feature type="domain" description="Enoyl reductase (ER)" evidence="7">
    <location>
        <begin position="8"/>
        <end position="348"/>
    </location>
</feature>
<evidence type="ECO:0000256" key="2">
    <source>
        <dbReference type="ARBA" id="ARBA00008072"/>
    </source>
</evidence>
<dbReference type="Pfam" id="PF08240">
    <property type="entry name" value="ADH_N"/>
    <property type="match status" value="1"/>
</dbReference>
<dbReference type="Gene3D" id="3.40.50.720">
    <property type="entry name" value="NAD(P)-binding Rossmann-like Domain"/>
    <property type="match status" value="1"/>
</dbReference>
<gene>
    <name evidence="8" type="ORF">CA982_24185</name>
</gene>
<dbReference type="GO" id="GO:0008270">
    <property type="term" value="F:zinc ion binding"/>
    <property type="evidence" value="ECO:0007669"/>
    <property type="project" value="InterPro"/>
</dbReference>
<comment type="cofactor">
    <cofactor evidence="1 6">
        <name>Zn(2+)</name>
        <dbReference type="ChEBI" id="CHEBI:29105"/>
    </cofactor>
</comment>
<dbReference type="InterPro" id="IPR013149">
    <property type="entry name" value="ADH-like_C"/>
</dbReference>
<evidence type="ECO:0000256" key="4">
    <source>
        <dbReference type="ARBA" id="ARBA00022833"/>
    </source>
</evidence>
<dbReference type="InterPro" id="IPR011032">
    <property type="entry name" value="GroES-like_sf"/>
</dbReference>
<evidence type="ECO:0000256" key="3">
    <source>
        <dbReference type="ARBA" id="ARBA00022723"/>
    </source>
</evidence>
<dbReference type="InterPro" id="IPR036291">
    <property type="entry name" value="NAD(P)-bd_dom_sf"/>
</dbReference>
<name>A0A243Q3T6_9ACTN</name>
<protein>
    <submittedName>
        <fullName evidence="8">Alcohol dehydrogenase</fullName>
    </submittedName>
</protein>
<dbReference type="Pfam" id="PF00107">
    <property type="entry name" value="ADH_zinc_N"/>
    <property type="match status" value="1"/>
</dbReference>
<sequence>MKALVYHGPGQKAWEDVPNPVLQEPTDAIVKMEVTTICGTDLHILKGDVPAVTPGRILGHEGVGVVTEVGPGCERVRVGDRVIVSCVSKCGTCEFCRSGLTSHCQTVGGIGWIFGHLIDGTQAEYVRVPFADNGLIPLPEKVTPEQGAMLSDILPTGYEIGVLYGAVGQGDVVAVVGVGPVGLAAVMTASAAGASKVIAVDGNKFRLEQSREFGATDTVDVNAGGDVVARLRELSRGGLGVDVAIEAVGVPATFGVALDSVRPGGHVANVGVHGESVTFPLERDWINNLTITTGLVNATTAPELLESIERGDISPEKFITHRFTFDQFDEAYDTFGNAADEHALKVIIAAGD</sequence>
<dbReference type="PANTHER" id="PTHR42813:SF4">
    <property type="entry name" value="NADP-DEPENDENT ISOPROPANOL DEHYDROGENASE"/>
    <property type="match status" value="1"/>
</dbReference>
<dbReference type="SMART" id="SM00829">
    <property type="entry name" value="PKS_ER"/>
    <property type="match status" value="1"/>
</dbReference>
<dbReference type="Proteomes" id="UP000194632">
    <property type="component" value="Unassembled WGS sequence"/>
</dbReference>
<evidence type="ECO:0000313" key="8">
    <source>
        <dbReference type="EMBL" id="OUC75930.1"/>
    </source>
</evidence>
<evidence type="ECO:0000313" key="9">
    <source>
        <dbReference type="Proteomes" id="UP000194632"/>
    </source>
</evidence>
<evidence type="ECO:0000256" key="6">
    <source>
        <dbReference type="RuleBase" id="RU361277"/>
    </source>
</evidence>